<evidence type="ECO:0000313" key="3">
    <source>
        <dbReference type="Proteomes" id="UP000245207"/>
    </source>
</evidence>
<name>A0A2U1PPT6_ARTAN</name>
<dbReference type="InterPro" id="IPR036128">
    <property type="entry name" value="Plus3-like_sf"/>
</dbReference>
<dbReference type="AlphaFoldDB" id="A0A2U1PPT6"/>
<gene>
    <name evidence="2" type="ORF">CTI12_AA125880</name>
</gene>
<keyword evidence="3" id="KW-1185">Reference proteome</keyword>
<dbReference type="InterPro" id="IPR004343">
    <property type="entry name" value="Plus-3_dom"/>
</dbReference>
<proteinExistence type="predicted"/>
<dbReference type="STRING" id="35608.A0A2U1PPT6"/>
<dbReference type="SMART" id="SM00719">
    <property type="entry name" value="Plus3"/>
    <property type="match status" value="1"/>
</dbReference>
<dbReference type="Gene3D" id="3.90.70.200">
    <property type="entry name" value="Plus-3 domain"/>
    <property type="match status" value="1"/>
</dbReference>
<dbReference type="PANTHER" id="PTHR46695:SF5">
    <property type="entry name" value="RNA POLYMERASE-ASSOCIATED PROTEIN RTF1 HOMOLOG"/>
    <property type="match status" value="1"/>
</dbReference>
<dbReference type="GO" id="GO:0003677">
    <property type="term" value="F:DNA binding"/>
    <property type="evidence" value="ECO:0007669"/>
    <property type="project" value="InterPro"/>
</dbReference>
<dbReference type="EMBL" id="PKPP01000879">
    <property type="protein sequence ID" value="PWA87769.1"/>
    <property type="molecule type" value="Genomic_DNA"/>
</dbReference>
<reference evidence="2 3" key="1">
    <citation type="journal article" date="2018" name="Mol. Plant">
        <title>The genome of Artemisia annua provides insight into the evolution of Asteraceae family and artemisinin biosynthesis.</title>
        <authorList>
            <person name="Shen Q."/>
            <person name="Zhang L."/>
            <person name="Liao Z."/>
            <person name="Wang S."/>
            <person name="Yan T."/>
            <person name="Shi P."/>
            <person name="Liu M."/>
            <person name="Fu X."/>
            <person name="Pan Q."/>
            <person name="Wang Y."/>
            <person name="Lv Z."/>
            <person name="Lu X."/>
            <person name="Zhang F."/>
            <person name="Jiang W."/>
            <person name="Ma Y."/>
            <person name="Chen M."/>
            <person name="Hao X."/>
            <person name="Li L."/>
            <person name="Tang Y."/>
            <person name="Lv G."/>
            <person name="Zhou Y."/>
            <person name="Sun X."/>
            <person name="Brodelius P.E."/>
            <person name="Rose J.K.C."/>
            <person name="Tang K."/>
        </authorList>
    </citation>
    <scope>NUCLEOTIDE SEQUENCE [LARGE SCALE GENOMIC DNA]</scope>
    <source>
        <strain evidence="3">cv. Huhao1</strain>
        <tissue evidence="2">Leaf</tissue>
    </source>
</reference>
<dbReference type="PANTHER" id="PTHR46695">
    <property type="entry name" value="ZINC FINGER CCCH DOMAIN-CONTAINING PROTEIN 44-RELATED"/>
    <property type="match status" value="1"/>
</dbReference>
<organism evidence="2 3">
    <name type="scientific">Artemisia annua</name>
    <name type="common">Sweet wormwood</name>
    <dbReference type="NCBI Taxonomy" id="35608"/>
    <lineage>
        <taxon>Eukaryota</taxon>
        <taxon>Viridiplantae</taxon>
        <taxon>Streptophyta</taxon>
        <taxon>Embryophyta</taxon>
        <taxon>Tracheophyta</taxon>
        <taxon>Spermatophyta</taxon>
        <taxon>Magnoliopsida</taxon>
        <taxon>eudicotyledons</taxon>
        <taxon>Gunneridae</taxon>
        <taxon>Pentapetalae</taxon>
        <taxon>asterids</taxon>
        <taxon>campanulids</taxon>
        <taxon>Asterales</taxon>
        <taxon>Asteraceae</taxon>
        <taxon>Asteroideae</taxon>
        <taxon>Anthemideae</taxon>
        <taxon>Artemisiinae</taxon>
        <taxon>Artemisia</taxon>
    </lineage>
</organism>
<dbReference type="Proteomes" id="UP000245207">
    <property type="component" value="Unassembled WGS sequence"/>
</dbReference>
<evidence type="ECO:0000259" key="1">
    <source>
        <dbReference type="PROSITE" id="PS51360"/>
    </source>
</evidence>
<dbReference type="SUPFAM" id="SSF159042">
    <property type="entry name" value="Plus3-like"/>
    <property type="match status" value="1"/>
</dbReference>
<dbReference type="Pfam" id="PF03126">
    <property type="entry name" value="Plus-3"/>
    <property type="match status" value="1"/>
</dbReference>
<protein>
    <submittedName>
        <fullName evidence="2">GYF-like protein</fullName>
    </submittedName>
</protein>
<feature type="domain" description="Plus3" evidence="1">
    <location>
        <begin position="1"/>
        <end position="125"/>
    </location>
</feature>
<sequence>MLLGYMRLRGGFIDDMETFHEKIVGTFVRIRISGANQKQDIYRLVQVTGTSEGARYTLSKRTTCTMLEILNLDKTETISIDSISNQEFTEDECKRLRQSIKCGLISTLTVGDVLDKATELQVVRVNDWLETETVLLNHLRDRASDMGRKKEYPLLLNDRATVTKWGRIPDYFTADAYVVYVPQ</sequence>
<dbReference type="InterPro" id="IPR058668">
    <property type="entry name" value="NERD_dom"/>
</dbReference>
<dbReference type="OrthoDB" id="6415790at2759"/>
<comment type="caution">
    <text evidence="2">The sequence shown here is derived from an EMBL/GenBank/DDBJ whole genome shotgun (WGS) entry which is preliminary data.</text>
</comment>
<dbReference type="Pfam" id="PF25980">
    <property type="entry name" value="NERD_plant"/>
    <property type="match status" value="1"/>
</dbReference>
<evidence type="ECO:0000313" key="2">
    <source>
        <dbReference type="EMBL" id="PWA87769.1"/>
    </source>
</evidence>
<dbReference type="PROSITE" id="PS51360">
    <property type="entry name" value="PLUS3"/>
    <property type="match status" value="1"/>
</dbReference>
<accession>A0A2U1PPT6</accession>